<dbReference type="GO" id="GO:0006227">
    <property type="term" value="P:dUDP biosynthetic process"/>
    <property type="evidence" value="ECO:0007669"/>
    <property type="project" value="TreeGrafter"/>
</dbReference>
<keyword evidence="1" id="KW-0547">Nucleotide-binding</keyword>
<dbReference type="GO" id="GO:0006235">
    <property type="term" value="P:dTTP biosynthetic process"/>
    <property type="evidence" value="ECO:0007669"/>
    <property type="project" value="TreeGrafter"/>
</dbReference>
<accession>A0A1B6BYP9</accession>
<dbReference type="PANTHER" id="PTHR10344">
    <property type="entry name" value="THYMIDYLATE KINASE"/>
    <property type="match status" value="1"/>
</dbReference>
<dbReference type="GO" id="GO:0006233">
    <property type="term" value="P:dTDP biosynthetic process"/>
    <property type="evidence" value="ECO:0007669"/>
    <property type="project" value="TreeGrafter"/>
</dbReference>
<name>A0A1B6BYP9_9HEMI</name>
<dbReference type="EMBL" id="GEDC01030901">
    <property type="protein sequence ID" value="JAS06397.1"/>
    <property type="molecule type" value="Transcribed_RNA"/>
</dbReference>
<dbReference type="AlphaFoldDB" id="A0A1B6BYP9"/>
<evidence type="ECO:0000313" key="3">
    <source>
        <dbReference type="EMBL" id="JAS06397.1"/>
    </source>
</evidence>
<sequence>MVDHLPNFSVSSSISLTNIVLIFGFGRVLTDDILVTDPSTTVEEEELRKYGIYHSLPSLLNILRSEQFKDSPEANELYHTFVNECNYGTNQSLHVVRNKTGLWPLFVVEGVQTSGKLSASKRIAETLMATLLTTPPDCLYHLRSTFEKYNGTLRGVYYSLCNYALANAILKILPHSSVIVNRYWHSQAAFALALAEVEGYKISPLSHLYMWPEDLLVPDKVFFLQYSHSRPRNMQSVIRTMSRKFRDRMTQQFMRMRQPALQEIFEVQLFRQVGRILKIIAQEFPGFFSDIQ</sequence>
<dbReference type="PANTHER" id="PTHR10344:SF4">
    <property type="entry name" value="UMP-CMP KINASE 2, MITOCHONDRIAL"/>
    <property type="match status" value="1"/>
</dbReference>
<gene>
    <name evidence="3" type="ORF">g.3941</name>
</gene>
<dbReference type="Gene3D" id="3.40.50.300">
    <property type="entry name" value="P-loop containing nucleotide triphosphate hydrolases"/>
    <property type="match status" value="1"/>
</dbReference>
<dbReference type="SUPFAM" id="SSF52540">
    <property type="entry name" value="P-loop containing nucleoside triphosphate hydrolases"/>
    <property type="match status" value="1"/>
</dbReference>
<organism evidence="3">
    <name type="scientific">Clastoptera arizonana</name>
    <name type="common">Arizona spittle bug</name>
    <dbReference type="NCBI Taxonomy" id="38151"/>
    <lineage>
        <taxon>Eukaryota</taxon>
        <taxon>Metazoa</taxon>
        <taxon>Ecdysozoa</taxon>
        <taxon>Arthropoda</taxon>
        <taxon>Hexapoda</taxon>
        <taxon>Insecta</taxon>
        <taxon>Pterygota</taxon>
        <taxon>Neoptera</taxon>
        <taxon>Paraneoptera</taxon>
        <taxon>Hemiptera</taxon>
        <taxon>Auchenorrhyncha</taxon>
        <taxon>Cercopoidea</taxon>
        <taxon>Clastopteridae</taxon>
        <taxon>Clastoptera</taxon>
    </lineage>
</organism>
<reference evidence="3" key="1">
    <citation type="submission" date="2015-12" db="EMBL/GenBank/DDBJ databases">
        <title>De novo transcriptome assembly of four potential Pierce s Disease insect vectors from Arizona vineyards.</title>
        <authorList>
            <person name="Tassone E.E."/>
        </authorList>
    </citation>
    <scope>NUCLEOTIDE SEQUENCE</scope>
</reference>
<dbReference type="GO" id="GO:0005739">
    <property type="term" value="C:mitochondrion"/>
    <property type="evidence" value="ECO:0007669"/>
    <property type="project" value="TreeGrafter"/>
</dbReference>
<protein>
    <recommendedName>
        <fullName evidence="4">Thymidylate kinase-like domain-containing protein</fullName>
    </recommendedName>
</protein>
<dbReference type="GO" id="GO:0004798">
    <property type="term" value="F:dTMP kinase activity"/>
    <property type="evidence" value="ECO:0007669"/>
    <property type="project" value="TreeGrafter"/>
</dbReference>
<dbReference type="InterPro" id="IPR027417">
    <property type="entry name" value="P-loop_NTPase"/>
</dbReference>
<evidence type="ECO:0008006" key="4">
    <source>
        <dbReference type="Google" id="ProtNLM"/>
    </source>
</evidence>
<dbReference type="GO" id="GO:0004550">
    <property type="term" value="F:nucleoside diphosphate kinase activity"/>
    <property type="evidence" value="ECO:0007669"/>
    <property type="project" value="TreeGrafter"/>
</dbReference>
<evidence type="ECO:0000256" key="2">
    <source>
        <dbReference type="ARBA" id="ARBA00022840"/>
    </source>
</evidence>
<keyword evidence="2" id="KW-0067">ATP-binding</keyword>
<dbReference type="GO" id="GO:0005524">
    <property type="term" value="F:ATP binding"/>
    <property type="evidence" value="ECO:0007669"/>
    <property type="project" value="UniProtKB-KW"/>
</dbReference>
<proteinExistence type="predicted"/>
<evidence type="ECO:0000256" key="1">
    <source>
        <dbReference type="ARBA" id="ARBA00022741"/>
    </source>
</evidence>